<gene>
    <name evidence="2" type="ORF">G4223_11770</name>
</gene>
<dbReference type="EMBL" id="JAAIYP010000038">
    <property type="protein sequence ID" value="NFV80787.1"/>
    <property type="molecule type" value="Genomic_DNA"/>
</dbReference>
<feature type="domain" description="Cell wall hydrolase SleB" evidence="1">
    <location>
        <begin position="40"/>
        <end position="150"/>
    </location>
</feature>
<accession>A0A7C9UUD8</accession>
<proteinExistence type="predicted"/>
<keyword evidence="2" id="KW-0378">Hydrolase</keyword>
<dbReference type="Proteomes" id="UP000480684">
    <property type="component" value="Unassembled WGS sequence"/>
</dbReference>
<dbReference type="AlphaFoldDB" id="A0A7C9UUD8"/>
<dbReference type="Pfam" id="PF07486">
    <property type="entry name" value="Hydrolase_2"/>
    <property type="match status" value="1"/>
</dbReference>
<comment type="caution">
    <text evidence="2">The sequence shown here is derived from an EMBL/GenBank/DDBJ whole genome shotgun (WGS) entry which is preliminary data.</text>
</comment>
<dbReference type="Gene3D" id="1.10.10.2520">
    <property type="entry name" value="Cell wall hydrolase SleB, domain 1"/>
    <property type="match status" value="1"/>
</dbReference>
<dbReference type="InterPro" id="IPR042047">
    <property type="entry name" value="SleB_dom1"/>
</dbReference>
<sequence length="154" mass="16901">MTAPILIVDVDPDSESQTAPAKPGSAVDVLARTLWGEARGESVRGIEAVAAVVMNRVAKGGWWGNSVETVCRKKWQFSCWNADDPNRAKLERVTEADRVFRVCLRVARRAVGGGLDDPTRGATHYHVRGLMPDWAKGRDPSAEIGSHLFYNDVE</sequence>
<dbReference type="InterPro" id="IPR011105">
    <property type="entry name" value="Cell_wall_hydrolase_SleB"/>
</dbReference>
<name>A0A7C9UUD8_9PROT</name>
<organism evidence="2 3">
    <name type="scientific">Magnetospirillum aberrantis SpK</name>
    <dbReference type="NCBI Taxonomy" id="908842"/>
    <lineage>
        <taxon>Bacteria</taxon>
        <taxon>Pseudomonadati</taxon>
        <taxon>Pseudomonadota</taxon>
        <taxon>Alphaproteobacteria</taxon>
        <taxon>Rhodospirillales</taxon>
        <taxon>Rhodospirillaceae</taxon>
        <taxon>Magnetospirillum</taxon>
    </lineage>
</organism>
<evidence type="ECO:0000313" key="3">
    <source>
        <dbReference type="Proteomes" id="UP000480684"/>
    </source>
</evidence>
<dbReference type="RefSeq" id="WP_163679658.1">
    <property type="nucleotide sequence ID" value="NZ_JAAIYP010000038.1"/>
</dbReference>
<evidence type="ECO:0000259" key="1">
    <source>
        <dbReference type="Pfam" id="PF07486"/>
    </source>
</evidence>
<reference evidence="2 3" key="1">
    <citation type="submission" date="2020-02" db="EMBL/GenBank/DDBJ databases">
        <authorList>
            <person name="Dziuba M."/>
            <person name="Kuznetsov B."/>
            <person name="Mardanov A."/>
            <person name="Ravin N."/>
            <person name="Grouzdev D."/>
        </authorList>
    </citation>
    <scope>NUCLEOTIDE SEQUENCE [LARGE SCALE GENOMIC DNA]</scope>
    <source>
        <strain evidence="2 3">SpK</strain>
    </source>
</reference>
<dbReference type="GO" id="GO:0016787">
    <property type="term" value="F:hydrolase activity"/>
    <property type="evidence" value="ECO:0007669"/>
    <property type="project" value="UniProtKB-KW"/>
</dbReference>
<keyword evidence="3" id="KW-1185">Reference proteome</keyword>
<evidence type="ECO:0000313" key="2">
    <source>
        <dbReference type="EMBL" id="NFV80787.1"/>
    </source>
</evidence>
<protein>
    <submittedName>
        <fullName evidence="2">Cell wall hydrolase</fullName>
    </submittedName>
</protein>